<dbReference type="RefSeq" id="WP_390333156.1">
    <property type="nucleotide sequence ID" value="NZ_JBHRTP010000092.1"/>
</dbReference>
<proteinExistence type="predicted"/>
<sequence>MFRPSILWIVVFVAISGCTTQLKSDLIQPDSYLSSAATQRGLFYRLPAKQITVTVDFELTRCTAVPDLNNKSKIRLDAKVTATLAENIIGDNTQTYVLDYEALAATTKVTNMDIGVTDTGLLTGINSAVVDQTGNVIKDTATSVASIARAIVLPYSIPDMVPLDFRGTPPVPPKQTKKPKLSPPEDLCKTFNIVKNALDDAQKKYKADPKLDTARANLEMEITAAEALITQLKADAEFHSKFGTKALQKETLAEIEATNKLKHQKTAELKSKGESTTDADAKTLADAKAKLFFANSLSFIPRADNLVQTVELPIDDISPLFEHTSAATIAVCGKDSSNFNCVAAPTVTISFELESKKVAQTGTAPVGNDSKNHAATGTDSNFRSNSQHDPIQLGIAFRMPATARAVIEVSNPADTDQKTKLTLLDRIVQIPQLGPIGSLTLTNKAFDDNLLNVAFNGTGGISKLTFQSKSQAANAASAANSVASTYLDFAKTRQADRVDTAKQQIDLNKSQASASADVASNNVKTLRDIQRLQALRTGQASTNEITLESMKTEQEILDQQLQIIKTKNAINDEIIKANAKQGN</sequence>
<organism evidence="2 3">
    <name type="scientific">Undibacterium arcticum</name>
    <dbReference type="NCBI Taxonomy" id="1762892"/>
    <lineage>
        <taxon>Bacteria</taxon>
        <taxon>Pseudomonadati</taxon>
        <taxon>Pseudomonadota</taxon>
        <taxon>Betaproteobacteria</taxon>
        <taxon>Burkholderiales</taxon>
        <taxon>Oxalobacteraceae</taxon>
        <taxon>Undibacterium</taxon>
    </lineage>
</organism>
<dbReference type="Proteomes" id="UP001595530">
    <property type="component" value="Unassembled WGS sequence"/>
</dbReference>
<protein>
    <submittedName>
        <fullName evidence="2">Uncharacterized protein</fullName>
    </submittedName>
</protein>
<keyword evidence="3" id="KW-1185">Reference proteome</keyword>
<reference evidence="3" key="1">
    <citation type="journal article" date="2019" name="Int. J. Syst. Evol. Microbiol.">
        <title>The Global Catalogue of Microorganisms (GCM) 10K type strain sequencing project: providing services to taxonomists for standard genome sequencing and annotation.</title>
        <authorList>
            <consortium name="The Broad Institute Genomics Platform"/>
            <consortium name="The Broad Institute Genome Sequencing Center for Infectious Disease"/>
            <person name="Wu L."/>
            <person name="Ma J."/>
        </authorList>
    </citation>
    <scope>NUCLEOTIDE SEQUENCE [LARGE SCALE GENOMIC DNA]</scope>
    <source>
        <strain evidence="3">KCTC 42986</strain>
    </source>
</reference>
<dbReference type="PROSITE" id="PS51257">
    <property type="entry name" value="PROKAR_LIPOPROTEIN"/>
    <property type="match status" value="1"/>
</dbReference>
<feature type="region of interest" description="Disordered" evidence="1">
    <location>
        <begin position="362"/>
        <end position="386"/>
    </location>
</feature>
<accession>A0ABV7F7D1</accession>
<dbReference type="EMBL" id="JBHRTP010000092">
    <property type="protein sequence ID" value="MFC3110944.1"/>
    <property type="molecule type" value="Genomic_DNA"/>
</dbReference>
<gene>
    <name evidence="2" type="ORF">ACFOFO_23825</name>
</gene>
<evidence type="ECO:0000313" key="3">
    <source>
        <dbReference type="Proteomes" id="UP001595530"/>
    </source>
</evidence>
<feature type="compositionally biased region" description="Polar residues" evidence="1">
    <location>
        <begin position="373"/>
        <end position="386"/>
    </location>
</feature>
<evidence type="ECO:0000313" key="2">
    <source>
        <dbReference type="EMBL" id="MFC3110944.1"/>
    </source>
</evidence>
<evidence type="ECO:0000256" key="1">
    <source>
        <dbReference type="SAM" id="MobiDB-lite"/>
    </source>
</evidence>
<name>A0ABV7F7D1_9BURK</name>
<comment type="caution">
    <text evidence="2">The sequence shown here is derived from an EMBL/GenBank/DDBJ whole genome shotgun (WGS) entry which is preliminary data.</text>
</comment>